<name>A0A9W7LM17_HIBTR</name>
<dbReference type="OrthoDB" id="995028at2759"/>
<dbReference type="PANTHER" id="PTHR33155">
    <property type="entry name" value="FANTASTIC FOUR-LIKE PROTEIN (DUF3049)"/>
    <property type="match status" value="1"/>
</dbReference>
<protein>
    <recommendedName>
        <fullName evidence="3">FAF domain-containing protein</fullName>
    </recommendedName>
</protein>
<evidence type="ECO:0000256" key="1">
    <source>
        <dbReference type="ARBA" id="ARBA00008690"/>
    </source>
</evidence>
<dbReference type="InterPro" id="IPR046431">
    <property type="entry name" value="FAF_dom"/>
</dbReference>
<dbReference type="EMBL" id="BSYR01000006">
    <property type="protein sequence ID" value="GMI69364.1"/>
    <property type="molecule type" value="Genomic_DNA"/>
</dbReference>
<dbReference type="PANTHER" id="PTHR33155:SF8">
    <property type="entry name" value="PROTEIN FANTASTIC FOUR 1"/>
    <property type="match status" value="1"/>
</dbReference>
<dbReference type="AlphaFoldDB" id="A0A9W7LM17"/>
<feature type="region of interest" description="Disordered" evidence="2">
    <location>
        <begin position="173"/>
        <end position="193"/>
    </location>
</feature>
<organism evidence="4 5">
    <name type="scientific">Hibiscus trionum</name>
    <name type="common">Flower of an hour</name>
    <dbReference type="NCBI Taxonomy" id="183268"/>
    <lineage>
        <taxon>Eukaryota</taxon>
        <taxon>Viridiplantae</taxon>
        <taxon>Streptophyta</taxon>
        <taxon>Embryophyta</taxon>
        <taxon>Tracheophyta</taxon>
        <taxon>Spermatophyta</taxon>
        <taxon>Magnoliopsida</taxon>
        <taxon>eudicotyledons</taxon>
        <taxon>Gunneridae</taxon>
        <taxon>Pentapetalae</taxon>
        <taxon>rosids</taxon>
        <taxon>malvids</taxon>
        <taxon>Malvales</taxon>
        <taxon>Malvaceae</taxon>
        <taxon>Malvoideae</taxon>
        <taxon>Hibiscus</taxon>
    </lineage>
</organism>
<feature type="compositionally biased region" description="Polar residues" evidence="2">
    <location>
        <begin position="183"/>
        <end position="192"/>
    </location>
</feature>
<feature type="region of interest" description="Disordered" evidence="2">
    <location>
        <begin position="24"/>
        <end position="53"/>
    </location>
</feature>
<sequence>MFSSVVESQFLRLKLSPYAIILNPTEPESPSYDEGKGTGITDGDGDNNGNDCKPIGNQNIDFGGWSFVQSLSSRKGSTGQTEIYVHPLAKSYACNLSGKSLDMCTESLGSETGSDSSDDILFLSSEAAGCDIPKRRENSVTRGMSCCSSFPPPLTSISGSAVSYNPMNTRRMSRGGSFPPPLTSISGSNGVRVTSHREGGRLVLQAVSDPTCHTYMHAERSEGRLRLCLLKEGTPTTPISDYQDGEEVVDDDDEGVVNEEQSEGRLSLCHSKITTVTTPIFDDEDGEHEEQEREEVAEEDEVVNEENGVVEYEVEKDKCHRGDEGMNVKSGNIGGKLEMGKLARPMSCKERRRRHKGFLALEPYLVAT</sequence>
<dbReference type="InterPro" id="IPR021410">
    <property type="entry name" value="FAF"/>
</dbReference>
<evidence type="ECO:0000313" key="4">
    <source>
        <dbReference type="EMBL" id="GMI69364.1"/>
    </source>
</evidence>
<keyword evidence="5" id="KW-1185">Reference proteome</keyword>
<proteinExistence type="inferred from homology"/>
<comment type="caution">
    <text evidence="4">The sequence shown here is derived from an EMBL/GenBank/DDBJ whole genome shotgun (WGS) entry which is preliminary data.</text>
</comment>
<dbReference type="Proteomes" id="UP001165190">
    <property type="component" value="Unassembled WGS sequence"/>
</dbReference>
<evidence type="ECO:0000313" key="5">
    <source>
        <dbReference type="Proteomes" id="UP001165190"/>
    </source>
</evidence>
<accession>A0A9W7LM17</accession>
<dbReference type="Pfam" id="PF11250">
    <property type="entry name" value="FAF"/>
    <property type="match status" value="1"/>
</dbReference>
<evidence type="ECO:0000256" key="2">
    <source>
        <dbReference type="SAM" id="MobiDB-lite"/>
    </source>
</evidence>
<reference evidence="4" key="1">
    <citation type="submission" date="2023-05" db="EMBL/GenBank/DDBJ databases">
        <title>Genome and transcriptome analyses reveal genes involved in the formation of fine ridges on petal epidermal cells in Hibiscus trionum.</title>
        <authorList>
            <person name="Koshimizu S."/>
            <person name="Masuda S."/>
            <person name="Ishii T."/>
            <person name="Shirasu K."/>
            <person name="Hoshino A."/>
            <person name="Arita M."/>
        </authorList>
    </citation>
    <scope>NUCLEOTIDE SEQUENCE</scope>
    <source>
        <strain evidence="4">Hamamatsu line</strain>
    </source>
</reference>
<comment type="similarity">
    <text evidence="1">Belongs to the fantastic four family.</text>
</comment>
<feature type="domain" description="FAF" evidence="3">
    <location>
        <begin position="177"/>
        <end position="229"/>
    </location>
</feature>
<evidence type="ECO:0000259" key="3">
    <source>
        <dbReference type="Pfam" id="PF11250"/>
    </source>
</evidence>
<gene>
    <name evidence="4" type="ORF">HRI_000605700</name>
</gene>